<comment type="caution">
    <text evidence="5">The sequence shown here is derived from an EMBL/GenBank/DDBJ whole genome shotgun (WGS) entry which is preliminary data.</text>
</comment>
<accession>A0A9P1DE21</accession>
<dbReference type="OrthoDB" id="432815at2759"/>
<feature type="compositionally biased region" description="Polar residues" evidence="4">
    <location>
        <begin position="201"/>
        <end position="211"/>
    </location>
</feature>
<dbReference type="EMBL" id="CAMXCT030003924">
    <property type="protein sequence ID" value="CAL4794245.1"/>
    <property type="molecule type" value="Genomic_DNA"/>
</dbReference>
<gene>
    <name evidence="5" type="ORF">C1SCF055_LOCUS32529</name>
</gene>
<dbReference type="InterPro" id="IPR011992">
    <property type="entry name" value="EF-hand-dom_pair"/>
</dbReference>
<dbReference type="Pfam" id="PF12796">
    <property type="entry name" value="Ank_2"/>
    <property type="match status" value="2"/>
</dbReference>
<dbReference type="InterPro" id="IPR036770">
    <property type="entry name" value="Ankyrin_rpt-contain_sf"/>
</dbReference>
<name>A0A9P1DE21_9DINO</name>
<evidence type="ECO:0000256" key="4">
    <source>
        <dbReference type="SAM" id="MobiDB-lite"/>
    </source>
</evidence>
<dbReference type="Gene3D" id="1.25.40.20">
    <property type="entry name" value="Ankyrin repeat-containing domain"/>
    <property type="match status" value="1"/>
</dbReference>
<feature type="region of interest" description="Disordered" evidence="4">
    <location>
        <begin position="1"/>
        <end position="69"/>
    </location>
</feature>
<feature type="region of interest" description="Disordered" evidence="4">
    <location>
        <begin position="201"/>
        <end position="244"/>
    </location>
</feature>
<dbReference type="Proteomes" id="UP001152797">
    <property type="component" value="Unassembled WGS sequence"/>
</dbReference>
<evidence type="ECO:0000256" key="2">
    <source>
        <dbReference type="ARBA" id="ARBA00023043"/>
    </source>
</evidence>
<dbReference type="PANTHER" id="PTHR24198">
    <property type="entry name" value="ANKYRIN REPEAT AND PROTEIN KINASE DOMAIN-CONTAINING PROTEIN"/>
    <property type="match status" value="1"/>
</dbReference>
<dbReference type="PANTHER" id="PTHR24198:SF165">
    <property type="entry name" value="ANKYRIN REPEAT-CONTAINING PROTEIN-RELATED"/>
    <property type="match status" value="1"/>
</dbReference>
<evidence type="ECO:0000256" key="3">
    <source>
        <dbReference type="PROSITE-ProRule" id="PRU00023"/>
    </source>
</evidence>
<dbReference type="SUPFAM" id="SSF47473">
    <property type="entry name" value="EF-hand"/>
    <property type="match status" value="1"/>
</dbReference>
<dbReference type="PROSITE" id="PS50297">
    <property type="entry name" value="ANK_REP_REGION"/>
    <property type="match status" value="1"/>
</dbReference>
<feature type="non-terminal residue" evidence="5">
    <location>
        <position position="1"/>
    </location>
</feature>
<reference evidence="6 7" key="2">
    <citation type="submission" date="2024-05" db="EMBL/GenBank/DDBJ databases">
        <authorList>
            <person name="Chen Y."/>
            <person name="Shah S."/>
            <person name="Dougan E. K."/>
            <person name="Thang M."/>
            <person name="Chan C."/>
        </authorList>
    </citation>
    <scope>NUCLEOTIDE SEQUENCE [LARGE SCALE GENOMIC DNA]</scope>
</reference>
<keyword evidence="2 3" id="KW-0040">ANK repeat</keyword>
<evidence type="ECO:0000313" key="7">
    <source>
        <dbReference type="Proteomes" id="UP001152797"/>
    </source>
</evidence>
<evidence type="ECO:0000256" key="1">
    <source>
        <dbReference type="ARBA" id="ARBA00022737"/>
    </source>
</evidence>
<feature type="compositionally biased region" description="Polar residues" evidence="4">
    <location>
        <begin position="37"/>
        <end position="49"/>
    </location>
</feature>
<keyword evidence="7" id="KW-1185">Reference proteome</keyword>
<keyword evidence="1" id="KW-0677">Repeat</keyword>
<evidence type="ECO:0000313" key="5">
    <source>
        <dbReference type="EMBL" id="CAI4006933.1"/>
    </source>
</evidence>
<dbReference type="SMART" id="SM00248">
    <property type="entry name" value="ANK"/>
    <property type="match status" value="4"/>
</dbReference>
<dbReference type="PROSITE" id="PS50088">
    <property type="entry name" value="ANK_REPEAT"/>
    <property type="match status" value="1"/>
</dbReference>
<dbReference type="SUPFAM" id="SSF48403">
    <property type="entry name" value="Ankyrin repeat"/>
    <property type="match status" value="1"/>
</dbReference>
<organism evidence="5">
    <name type="scientific">Cladocopium goreaui</name>
    <dbReference type="NCBI Taxonomy" id="2562237"/>
    <lineage>
        <taxon>Eukaryota</taxon>
        <taxon>Sar</taxon>
        <taxon>Alveolata</taxon>
        <taxon>Dinophyceae</taxon>
        <taxon>Suessiales</taxon>
        <taxon>Symbiodiniaceae</taxon>
        <taxon>Cladocopium</taxon>
    </lineage>
</organism>
<dbReference type="EMBL" id="CAMXCT010003924">
    <property type="protein sequence ID" value="CAI4006933.1"/>
    <property type="molecule type" value="Genomic_DNA"/>
</dbReference>
<protein>
    <submittedName>
        <fullName evidence="6">Ankycorbin</fullName>
    </submittedName>
</protein>
<dbReference type="AlphaFoldDB" id="A0A9P1DE21"/>
<dbReference type="EMBL" id="CAMXCT020003924">
    <property type="protein sequence ID" value="CAL1160308.1"/>
    <property type="molecule type" value="Genomic_DNA"/>
</dbReference>
<reference evidence="5" key="1">
    <citation type="submission" date="2022-10" db="EMBL/GenBank/DDBJ databases">
        <authorList>
            <person name="Chen Y."/>
            <person name="Dougan E. K."/>
            <person name="Chan C."/>
            <person name="Rhodes N."/>
            <person name="Thang M."/>
        </authorList>
    </citation>
    <scope>NUCLEOTIDE SEQUENCE</scope>
</reference>
<dbReference type="InterPro" id="IPR002110">
    <property type="entry name" value="Ankyrin_rpt"/>
</dbReference>
<sequence length="522" mass="57728">RAGPKRGATVAPSHEFAEIMSSTHSSPRGWDSIPPESAQTMPPSPNWQRYSHRRPPKSGRFEASSTLASSVRRVRSSERPCCPLAMRPKWPRRDHLPAWEIEGVRSRLRGGAYLGHDPTDRLQQRLDVERTGYLTFDQLRRVVRLKLRVKTSDVSNEDLANLSYMLDFEDCGMVRVDDFVSFVLAEKQVLWRPTAEAMKSKSLSSLATTQTSFGQTRGSRGRSSSRKSGDSRSPSPTASTFRPEELARALSLSRSGSPTLRGRLNVLGPLVPQELSFEEDVQRCCQSGNLGRLRVLLARSPMGQKPLSAELGCKCAHLAVHLGDEEICDLLLRAQVDPRCRAQSGATLLMRAALYGHKGIDKNLLTNWRANPMDVDEKGCNALHLACCSNLVTLQLLAEHSPRAIHATDKLGRGCFYYALANCKPDEQFRILQYLLYKRCDPNCPDDDAHNALCYALEAGNYEAVSLLLCAGADVDLSLLANHRLGSNPSNPCGCFECVARSPRDVTLGTDPDQTQGLRSLT</sequence>
<proteinExistence type="predicted"/>
<evidence type="ECO:0000313" key="6">
    <source>
        <dbReference type="EMBL" id="CAL4794245.1"/>
    </source>
</evidence>
<feature type="repeat" description="ANK" evidence="3">
    <location>
        <begin position="448"/>
        <end position="480"/>
    </location>
</feature>